<dbReference type="InterPro" id="IPR020843">
    <property type="entry name" value="ER"/>
</dbReference>
<dbReference type="GO" id="GO:0016491">
    <property type="term" value="F:oxidoreductase activity"/>
    <property type="evidence" value="ECO:0007669"/>
    <property type="project" value="InterPro"/>
</dbReference>
<reference evidence="2 3" key="1">
    <citation type="submission" date="2019-02" db="EMBL/GenBank/DDBJ databases">
        <title>Genome sequencing of the rare red list fungi Dentipellis fragilis.</title>
        <authorList>
            <person name="Buettner E."/>
            <person name="Kellner H."/>
        </authorList>
    </citation>
    <scope>NUCLEOTIDE SEQUENCE [LARGE SCALE GENOMIC DNA]</scope>
    <source>
        <strain evidence="2 3">DSM 105465</strain>
    </source>
</reference>
<evidence type="ECO:0000259" key="1">
    <source>
        <dbReference type="SMART" id="SM00829"/>
    </source>
</evidence>
<name>A0A4Y9ZAT6_9AGAM</name>
<dbReference type="PANTHER" id="PTHR45033:SF2">
    <property type="entry name" value="ZINC-TYPE ALCOHOL DEHYDROGENASE-LIKE PROTEIN C1773.06C"/>
    <property type="match status" value="1"/>
</dbReference>
<feature type="domain" description="Enoyl reductase (ER)" evidence="1">
    <location>
        <begin position="115"/>
        <end position="438"/>
    </location>
</feature>
<dbReference type="SMART" id="SM00829">
    <property type="entry name" value="PKS_ER"/>
    <property type="match status" value="1"/>
</dbReference>
<dbReference type="InterPro" id="IPR052711">
    <property type="entry name" value="Zinc_ADH-like"/>
</dbReference>
<dbReference type="InterPro" id="IPR013149">
    <property type="entry name" value="ADH-like_C"/>
</dbReference>
<comment type="caution">
    <text evidence="2">The sequence shown here is derived from an EMBL/GenBank/DDBJ whole genome shotgun (WGS) entry which is preliminary data.</text>
</comment>
<dbReference type="AlphaFoldDB" id="A0A4Y9ZAT6"/>
<sequence>MHIVWPYGRVYIPLRHREVDLLNCLGIANLSVGDDITAPTWFFRVTDSLHFYPMYNQQQALYRRSLGTIYLLGLHLQQGGQETTYFPSSEPERAPVPYRNMSQVNVAYRIKEFTGPKGLVRVEEPIPQPKAHEVLVRIHSVSLNFRDFAIPSGLYPFPIKPNVVPTSDMAGEVVSIGEGVQEFKIGDRVTANFDQSNWYGPVKDWNNGMGAPIDGVLQTHRVFAEIGLLHVPEHLTYDEAACWPCTGVTAWNALFGSIPLVPGQTVLFQGTGGVCLTGLQLASAMGAKTIITSSSDEKLEIAKKMGATHVINYKKHPDWDQEVIKLTNGKGAHHVFDVVGVNEIEKCFNAVSQGGVISSIGFLGGQSKVNPNVPALALSKGACLRGINVGPKTLFEDLLRFVDTNKLKPHIDKTFNFDQAVEAIEYMSKGQHSGKIVIRIVPQ</sequence>
<keyword evidence="3" id="KW-1185">Reference proteome</keyword>
<dbReference type="Proteomes" id="UP000298327">
    <property type="component" value="Unassembled WGS sequence"/>
</dbReference>
<organism evidence="2 3">
    <name type="scientific">Dentipellis fragilis</name>
    <dbReference type="NCBI Taxonomy" id="205917"/>
    <lineage>
        <taxon>Eukaryota</taxon>
        <taxon>Fungi</taxon>
        <taxon>Dikarya</taxon>
        <taxon>Basidiomycota</taxon>
        <taxon>Agaricomycotina</taxon>
        <taxon>Agaricomycetes</taxon>
        <taxon>Russulales</taxon>
        <taxon>Hericiaceae</taxon>
        <taxon>Dentipellis</taxon>
    </lineage>
</organism>
<dbReference type="Pfam" id="PF08240">
    <property type="entry name" value="ADH_N"/>
    <property type="match status" value="1"/>
</dbReference>
<evidence type="ECO:0000313" key="3">
    <source>
        <dbReference type="Proteomes" id="UP000298327"/>
    </source>
</evidence>
<accession>A0A4Y9ZAT6</accession>
<protein>
    <recommendedName>
        <fullName evidence="1">Enoyl reductase (ER) domain-containing protein</fullName>
    </recommendedName>
</protein>
<proteinExistence type="predicted"/>
<dbReference type="Pfam" id="PF00107">
    <property type="entry name" value="ADH_zinc_N"/>
    <property type="match status" value="1"/>
</dbReference>
<gene>
    <name evidence="2" type="ORF">EVG20_g1355</name>
</gene>
<dbReference type="InterPro" id="IPR011032">
    <property type="entry name" value="GroES-like_sf"/>
</dbReference>
<dbReference type="InterPro" id="IPR036291">
    <property type="entry name" value="NAD(P)-bd_dom_sf"/>
</dbReference>
<dbReference type="SUPFAM" id="SSF50129">
    <property type="entry name" value="GroES-like"/>
    <property type="match status" value="1"/>
</dbReference>
<dbReference type="SUPFAM" id="SSF51735">
    <property type="entry name" value="NAD(P)-binding Rossmann-fold domains"/>
    <property type="match status" value="1"/>
</dbReference>
<dbReference type="Gene3D" id="3.90.180.10">
    <property type="entry name" value="Medium-chain alcohol dehydrogenases, catalytic domain"/>
    <property type="match status" value="1"/>
</dbReference>
<dbReference type="CDD" id="cd08276">
    <property type="entry name" value="MDR7"/>
    <property type="match status" value="1"/>
</dbReference>
<dbReference type="OrthoDB" id="9930022at2759"/>
<dbReference type="EMBL" id="SEOQ01000042">
    <property type="protein sequence ID" value="TFY71662.1"/>
    <property type="molecule type" value="Genomic_DNA"/>
</dbReference>
<dbReference type="Gene3D" id="3.40.50.720">
    <property type="entry name" value="NAD(P)-binding Rossmann-like Domain"/>
    <property type="match status" value="1"/>
</dbReference>
<dbReference type="InterPro" id="IPR013154">
    <property type="entry name" value="ADH-like_N"/>
</dbReference>
<evidence type="ECO:0000313" key="2">
    <source>
        <dbReference type="EMBL" id="TFY71662.1"/>
    </source>
</evidence>
<dbReference type="PANTHER" id="PTHR45033">
    <property type="match status" value="1"/>
</dbReference>
<dbReference type="STRING" id="205917.A0A4Y9ZAT6"/>